<dbReference type="Proteomes" id="UP000325743">
    <property type="component" value="Chromosome 1"/>
</dbReference>
<proteinExistence type="predicted"/>
<dbReference type="SUPFAM" id="SSF53756">
    <property type="entry name" value="UDP-Glycosyltransferase/glycogen phosphorylase"/>
    <property type="match status" value="1"/>
</dbReference>
<evidence type="ECO:0000313" key="3">
    <source>
        <dbReference type="EMBL" id="QEZ44072.1"/>
    </source>
</evidence>
<dbReference type="PANTHER" id="PTHR12526">
    <property type="entry name" value="GLYCOSYLTRANSFERASE"/>
    <property type="match status" value="1"/>
</dbReference>
<keyword evidence="3" id="KW-0808">Transferase</keyword>
<dbReference type="CDD" id="cd03808">
    <property type="entry name" value="GT4_CapM-like"/>
    <property type="match status" value="1"/>
</dbReference>
<feature type="region of interest" description="Disordered" evidence="1">
    <location>
        <begin position="382"/>
        <end position="413"/>
    </location>
</feature>
<protein>
    <submittedName>
        <fullName evidence="3">Glycosyltransferase family 1 protein</fullName>
    </submittedName>
</protein>
<feature type="domain" description="Glycosyltransferase subfamily 4-like N-terminal" evidence="2">
    <location>
        <begin position="26"/>
        <end position="168"/>
    </location>
</feature>
<dbReference type="RefSeq" id="WP_151070152.1">
    <property type="nucleotide sequence ID" value="NZ_CP032518.1"/>
</dbReference>
<dbReference type="Gene3D" id="3.40.50.2000">
    <property type="entry name" value="Glycogen Phosphorylase B"/>
    <property type="match status" value="2"/>
</dbReference>
<organism evidence="3 4">
    <name type="scientific">Cupriavidus oxalaticus</name>
    <dbReference type="NCBI Taxonomy" id="96344"/>
    <lineage>
        <taxon>Bacteria</taxon>
        <taxon>Pseudomonadati</taxon>
        <taxon>Pseudomonadota</taxon>
        <taxon>Betaproteobacteria</taxon>
        <taxon>Burkholderiales</taxon>
        <taxon>Burkholderiaceae</taxon>
        <taxon>Cupriavidus</taxon>
    </lineage>
</organism>
<dbReference type="InterPro" id="IPR028098">
    <property type="entry name" value="Glyco_trans_4-like_N"/>
</dbReference>
<evidence type="ECO:0000256" key="1">
    <source>
        <dbReference type="SAM" id="MobiDB-lite"/>
    </source>
</evidence>
<reference evidence="3 4" key="1">
    <citation type="submission" date="2018-09" db="EMBL/GenBank/DDBJ databases">
        <title>Complete genome sequence of Cupriavidus oxalaticus T2, a bacterium capable of phenol tolerance and degradation.</title>
        <authorList>
            <person name="Yan J."/>
        </authorList>
    </citation>
    <scope>NUCLEOTIDE SEQUENCE [LARGE SCALE GENOMIC DNA]</scope>
    <source>
        <strain evidence="3 4">T2</strain>
    </source>
</reference>
<dbReference type="Pfam" id="PF13692">
    <property type="entry name" value="Glyco_trans_1_4"/>
    <property type="match status" value="1"/>
</dbReference>
<name>A0A5P3VFC4_9BURK</name>
<dbReference type="GO" id="GO:0016757">
    <property type="term" value="F:glycosyltransferase activity"/>
    <property type="evidence" value="ECO:0007669"/>
    <property type="project" value="UniProtKB-ARBA"/>
</dbReference>
<dbReference type="Pfam" id="PF13579">
    <property type="entry name" value="Glyco_trans_4_4"/>
    <property type="match status" value="1"/>
</dbReference>
<dbReference type="PANTHER" id="PTHR12526:SF630">
    <property type="entry name" value="GLYCOSYLTRANSFERASE"/>
    <property type="match status" value="1"/>
</dbReference>
<accession>A0A5P3VFC4</accession>
<gene>
    <name evidence="3" type="ORF">D2917_07365</name>
</gene>
<feature type="compositionally biased region" description="Low complexity" evidence="1">
    <location>
        <begin position="388"/>
        <end position="398"/>
    </location>
</feature>
<dbReference type="AlphaFoldDB" id="A0A5P3VFC4"/>
<sequence length="413" mass="45160">MPKILIVTTVPETVAVILREQPRFLRQHYDVEVVTSPGDACRTIADSEGVRVHALHMERGISVLRDGLSVLSMIRVLRRARPDLVHSYTPKAGLVAMLAGWSCRVPVRVHTFTGLIFPSSRGLRQQLLIWADRLICACATHVVPEGNGVRHDLQRYRITSKPLQVIGFGNIAGIDTAHFSRTAAGVEEAARQLRARLGIGDDAFVFCFIGRLNRDKGLPELAAAFAGMPARCHLLLVGGLDAIAPPDACTLRALRAHPRVHEIGFVDDVRPALRASDVLVLPSYREGFPNVMLQAGAMTLPVVASDINGCNEVIETGQNGWLVPPRDTDALTGAMQQAEQAGAVVRDRMGEAARRRIATRFERREHWERLRAFYRGLLQERSAAGQPEPAASALTAESAETEEAPQAGISARR</sequence>
<evidence type="ECO:0000259" key="2">
    <source>
        <dbReference type="Pfam" id="PF13579"/>
    </source>
</evidence>
<evidence type="ECO:0000313" key="4">
    <source>
        <dbReference type="Proteomes" id="UP000325743"/>
    </source>
</evidence>
<dbReference type="EMBL" id="CP032518">
    <property type="protein sequence ID" value="QEZ44072.1"/>
    <property type="molecule type" value="Genomic_DNA"/>
</dbReference>